<dbReference type="PANTHER" id="PTHR11567:SF171">
    <property type="entry name" value="ACID PHOSPHATASE FAMILY"/>
    <property type="match status" value="1"/>
</dbReference>
<dbReference type="Proteomes" id="UP000582659">
    <property type="component" value="Unassembled WGS sequence"/>
</dbReference>
<dbReference type="SUPFAM" id="SSF53254">
    <property type="entry name" value="Phosphoglycerate mutase-like"/>
    <property type="match status" value="1"/>
</dbReference>
<feature type="chain" id="PRO_5036021897" evidence="3">
    <location>
        <begin position="18"/>
        <end position="414"/>
    </location>
</feature>
<dbReference type="GO" id="GO:0016791">
    <property type="term" value="F:phosphatase activity"/>
    <property type="evidence" value="ECO:0007669"/>
    <property type="project" value="UniProtKB-ARBA"/>
</dbReference>
<dbReference type="eggNOG" id="KOG3720">
    <property type="taxonomic scope" value="Eukaryota"/>
</dbReference>
<dbReference type="InterPro" id="IPR029033">
    <property type="entry name" value="His_PPase_superfam"/>
</dbReference>
<dbReference type="InterPro" id="IPR050645">
    <property type="entry name" value="Histidine_acid_phosphatase"/>
</dbReference>
<evidence type="ECO:0000256" key="2">
    <source>
        <dbReference type="SAM" id="Phobius"/>
    </source>
</evidence>
<reference evidence="4" key="2">
    <citation type="submission" date="2020-09" db="EMBL/GenBank/DDBJ databases">
        <authorList>
            <person name="Kikuchi T."/>
        </authorList>
    </citation>
    <scope>NUCLEOTIDE SEQUENCE</scope>
    <source>
        <strain evidence="4">Ka4C1</strain>
    </source>
</reference>
<keyword evidence="2" id="KW-1133">Transmembrane helix</keyword>
<evidence type="ECO:0000313" key="6">
    <source>
        <dbReference type="Proteomes" id="UP000659654"/>
    </source>
</evidence>
<dbReference type="AlphaFoldDB" id="A0A1I7RQV2"/>
<feature type="transmembrane region" description="Helical" evidence="2">
    <location>
        <begin position="365"/>
        <end position="390"/>
    </location>
</feature>
<dbReference type="WBParaSite" id="BXY_0309700.1">
    <property type="protein sequence ID" value="BXY_0309700.1"/>
    <property type="gene ID" value="BXY_0309700"/>
</dbReference>
<keyword evidence="6" id="KW-1185">Reference proteome</keyword>
<dbReference type="Proteomes" id="UP000095284">
    <property type="component" value="Unplaced"/>
</dbReference>
<reference evidence="7" key="1">
    <citation type="submission" date="2016-11" db="UniProtKB">
        <authorList>
            <consortium name="WormBaseParasite"/>
        </authorList>
    </citation>
    <scope>IDENTIFICATION</scope>
</reference>
<accession>A0A1I7RQV2</accession>
<comment type="similarity">
    <text evidence="1">Belongs to the histidine acid phosphatase family.</text>
</comment>
<keyword evidence="3" id="KW-0732">Signal</keyword>
<dbReference type="OrthoDB" id="10257284at2759"/>
<dbReference type="CDD" id="cd07061">
    <property type="entry name" value="HP_HAP_like"/>
    <property type="match status" value="1"/>
</dbReference>
<dbReference type="Gene3D" id="3.40.50.1240">
    <property type="entry name" value="Phosphoglycerate mutase-like"/>
    <property type="match status" value="1"/>
</dbReference>
<gene>
    <name evidence="4" type="ORF">BXYJ_LOCUS14822</name>
</gene>
<keyword evidence="2" id="KW-0812">Transmembrane</keyword>
<dbReference type="SMR" id="A0A1I7RQV2"/>
<evidence type="ECO:0000256" key="1">
    <source>
        <dbReference type="ARBA" id="ARBA00005375"/>
    </source>
</evidence>
<evidence type="ECO:0000256" key="3">
    <source>
        <dbReference type="SAM" id="SignalP"/>
    </source>
</evidence>
<protein>
    <submittedName>
        <fullName evidence="4">(pine wood nematode) hypothetical protein</fullName>
    </submittedName>
</protein>
<dbReference type="EMBL" id="CAJFCV020000006">
    <property type="protein sequence ID" value="CAG9130689.1"/>
    <property type="molecule type" value="Genomic_DNA"/>
</dbReference>
<feature type="signal peptide" evidence="3">
    <location>
        <begin position="1"/>
        <end position="17"/>
    </location>
</feature>
<proteinExistence type="inferred from homology"/>
<dbReference type="EMBL" id="CAJFDI010000006">
    <property type="protein sequence ID" value="CAD5234731.1"/>
    <property type="molecule type" value="Genomic_DNA"/>
</dbReference>
<dbReference type="Proteomes" id="UP000659654">
    <property type="component" value="Unassembled WGS sequence"/>
</dbReference>
<evidence type="ECO:0000313" key="4">
    <source>
        <dbReference type="EMBL" id="CAD5234731.1"/>
    </source>
</evidence>
<keyword evidence="2" id="KW-0472">Membrane</keyword>
<name>A0A1I7RQV2_BURXY</name>
<evidence type="ECO:0000313" key="7">
    <source>
        <dbReference type="WBParaSite" id="BXY_0309700.1"/>
    </source>
</evidence>
<dbReference type="InterPro" id="IPR000560">
    <property type="entry name" value="His_Pase_clade-2"/>
</dbReference>
<organism evidence="5 7">
    <name type="scientific">Bursaphelenchus xylophilus</name>
    <name type="common">Pinewood nematode worm</name>
    <name type="synonym">Aphelenchoides xylophilus</name>
    <dbReference type="NCBI Taxonomy" id="6326"/>
    <lineage>
        <taxon>Eukaryota</taxon>
        <taxon>Metazoa</taxon>
        <taxon>Ecdysozoa</taxon>
        <taxon>Nematoda</taxon>
        <taxon>Chromadorea</taxon>
        <taxon>Rhabditida</taxon>
        <taxon>Tylenchina</taxon>
        <taxon>Tylenchomorpha</taxon>
        <taxon>Aphelenchoidea</taxon>
        <taxon>Aphelenchoididae</taxon>
        <taxon>Bursaphelenchus</taxon>
    </lineage>
</organism>
<sequence length="414" mass="47262">MMVSRIILLLILHNVNGELIASQVFTRHGQRFPTDFIRFPTEKNTKVNEIYEPGELTETGLNQEYELGFNLKQYYGDFLGNTYRPSQLRVWAGNDNRTITSAQVVLAALFPPRAQQVWNNQLKWQPVPVHTQGILDQVSFGALDYCPSFLHDLVNSTGNVKFMESLKPEILVLQNLTGINITDLNILQKVVDALVSRSDIPDLLPLPSWANASLISFWEGLHHIFHQKFITLMKEPTGGWHFNQIISEFDNTLNQRTKHKFILYSGHDSNMMTLGIYLNISVIKEKLQPVGSYLAFDLSKEGNETVIRVFLHNKLNGSRVHLKIDQCPEPCFYKTFKDLGDPVSTIDFVSACLGEDITVGDDQTVLYGVISSLLIVVTILLGTVMVLLFMSRRTWKKRYHRLAKEERRPLLQQS</sequence>
<evidence type="ECO:0000313" key="5">
    <source>
        <dbReference type="Proteomes" id="UP000095284"/>
    </source>
</evidence>
<dbReference type="PANTHER" id="PTHR11567">
    <property type="entry name" value="ACID PHOSPHATASE-RELATED"/>
    <property type="match status" value="1"/>
</dbReference>
<dbReference type="Pfam" id="PF00328">
    <property type="entry name" value="His_Phos_2"/>
    <property type="match status" value="1"/>
</dbReference>